<comment type="catalytic activity">
    <reaction evidence="1 10">
        <text>Transfers a segment of a (1-&gt;4)-alpha-D-glucan to a new position in an acceptor, which may be glucose or a (1-&gt;4)-alpha-D-glucan.</text>
        <dbReference type="EC" id="2.4.1.25"/>
    </reaction>
</comment>
<dbReference type="NCBIfam" id="TIGR00217">
    <property type="entry name" value="malQ"/>
    <property type="match status" value="1"/>
</dbReference>
<keyword evidence="6 10" id="KW-0808">Transferase</keyword>
<dbReference type="NCBIfam" id="NF008274">
    <property type="entry name" value="PRK11052.1"/>
    <property type="match status" value="1"/>
</dbReference>
<evidence type="ECO:0000256" key="6">
    <source>
        <dbReference type="ARBA" id="ARBA00022679"/>
    </source>
</evidence>
<evidence type="ECO:0000256" key="2">
    <source>
        <dbReference type="ARBA" id="ARBA00005684"/>
    </source>
</evidence>
<keyword evidence="5 10" id="KW-0328">Glycosyltransferase</keyword>
<evidence type="ECO:0000256" key="10">
    <source>
        <dbReference type="RuleBase" id="RU361207"/>
    </source>
</evidence>
<evidence type="ECO:0000313" key="12">
    <source>
        <dbReference type="EMBL" id="GHG71552.1"/>
    </source>
</evidence>
<reference evidence="13" key="1">
    <citation type="journal article" date="2019" name="Int. J. Syst. Evol. Microbiol.">
        <title>The Global Catalogue of Microorganisms (GCM) 10K type strain sequencing project: providing services to taxonomists for standard genome sequencing and annotation.</title>
        <authorList>
            <consortium name="The Broad Institute Genomics Platform"/>
            <consortium name="The Broad Institute Genome Sequencing Center for Infectious Disease"/>
            <person name="Wu L."/>
            <person name="Ma J."/>
        </authorList>
    </citation>
    <scope>NUCLEOTIDE SEQUENCE [LARGE SCALE GENOMIC DNA]</scope>
    <source>
        <strain evidence="13">CGMCC 1.7003</strain>
    </source>
</reference>
<dbReference type="InterPro" id="IPR003385">
    <property type="entry name" value="Glyco_hydro_77"/>
</dbReference>
<dbReference type="Pfam" id="PF02446">
    <property type="entry name" value="Glyco_hydro_77"/>
    <property type="match status" value="1"/>
</dbReference>
<dbReference type="Pfam" id="PF21226">
    <property type="entry name" value="MalQ_N"/>
    <property type="match status" value="1"/>
</dbReference>
<dbReference type="EC" id="2.4.1.25" evidence="3 10"/>
<keyword evidence="13" id="KW-1185">Reference proteome</keyword>
<proteinExistence type="inferred from homology"/>
<gene>
    <name evidence="12" type="primary">malQ</name>
    <name evidence="12" type="ORF">GCM10010919_23000</name>
</gene>
<dbReference type="Proteomes" id="UP000659697">
    <property type="component" value="Unassembled WGS sequence"/>
</dbReference>
<evidence type="ECO:0000256" key="8">
    <source>
        <dbReference type="ARBA" id="ARBA00031423"/>
    </source>
</evidence>
<dbReference type="PANTHER" id="PTHR32438:SF5">
    <property type="entry name" value="4-ALPHA-GLUCANOTRANSFERASE DPE1, CHLOROPLASTIC_AMYLOPLASTIC"/>
    <property type="match status" value="1"/>
</dbReference>
<dbReference type="RefSeq" id="WP_189433153.1">
    <property type="nucleotide sequence ID" value="NZ_BNAO01000005.1"/>
</dbReference>
<evidence type="ECO:0000256" key="9">
    <source>
        <dbReference type="ARBA" id="ARBA00031501"/>
    </source>
</evidence>
<dbReference type="PANTHER" id="PTHR32438">
    <property type="entry name" value="4-ALPHA-GLUCANOTRANSFERASE DPE1, CHLOROPLASTIC/AMYLOPLASTIC"/>
    <property type="match status" value="1"/>
</dbReference>
<comment type="similarity">
    <text evidence="2 10">Belongs to the disproportionating enzyme family.</text>
</comment>
<evidence type="ECO:0000256" key="5">
    <source>
        <dbReference type="ARBA" id="ARBA00022676"/>
    </source>
</evidence>
<name>A0ABQ3L0N2_9ALTE</name>
<organism evidence="12 13">
    <name type="scientific">Alishewanella longhuensis</name>
    <dbReference type="NCBI Taxonomy" id="1091037"/>
    <lineage>
        <taxon>Bacteria</taxon>
        <taxon>Pseudomonadati</taxon>
        <taxon>Pseudomonadota</taxon>
        <taxon>Gammaproteobacteria</taxon>
        <taxon>Alteromonadales</taxon>
        <taxon>Alteromonadaceae</taxon>
        <taxon>Alishewanella</taxon>
    </lineage>
</organism>
<dbReference type="EMBL" id="BNAO01000005">
    <property type="protein sequence ID" value="GHG71552.1"/>
    <property type="molecule type" value="Genomic_DNA"/>
</dbReference>
<evidence type="ECO:0000256" key="4">
    <source>
        <dbReference type="ARBA" id="ARBA00020295"/>
    </source>
</evidence>
<feature type="domain" description="MalQ N-terminal beta-sandwich" evidence="11">
    <location>
        <begin position="69"/>
        <end position="173"/>
    </location>
</feature>
<keyword evidence="7 10" id="KW-0119">Carbohydrate metabolism</keyword>
<accession>A0ABQ3L0N2</accession>
<dbReference type="Gene3D" id="3.20.20.80">
    <property type="entry name" value="Glycosidases"/>
    <property type="match status" value="1"/>
</dbReference>
<evidence type="ECO:0000256" key="3">
    <source>
        <dbReference type="ARBA" id="ARBA00012560"/>
    </source>
</evidence>
<comment type="caution">
    <text evidence="12">The sequence shown here is derived from an EMBL/GenBank/DDBJ whole genome shotgun (WGS) entry which is preliminary data.</text>
</comment>
<sequence>MDAALLSELIAFNGIETQFNDAWGNATEVTEANQLALLSAMGYPVHDEAATRQELLERQLDFWQQLIAPVSVQEQADSWQLDIQVPLALANMSFTLSLNTEQGGDQSTALATEQHWQLVPVEGELTQVTVLDGEEYHQYQHQFEMALPAGYHQLTFTLADTELSVTQQLIITPGQCFQPTAFKQQKQWGSAIQLYALRSARNWGIGDFTDLKMLISYLAKQGADFIGLNPIHALYPAMPDSASPYSPSSRRWLNIIYLDVTAVPGYLQCKEVQQQVNDANFTQRLQTQRAADWVDYPAVMGLKLPVLKQLYQWFVQNAGAQQQQDFGSFKQQGGESLQQLALYDALHSFLYQQDSQHWGWPNWPEQYRDIDSEAVQQFAAENSSELDFYCYLQFLAQQQLAEAQQLAKDSGMLLGLYRDLAVGVSEASTEIWANPELYCRDASVGAPPDPLGPAGQNWGLPPMKPYQLYQQAYQPLIELFRSNMQHAGALRIDHVMALLRLWWVPKSAANAGGGAYVYYPIMDLLGILALESQRQQAVIIGEDLGTVPEGIRELLQQFAIYSYRVFFFETAPDGGYISPAHYPEQAMATLSTHDLPTLIGFWHCEDLKLGQQLGLYQDEAVLQQLYQQRHANKQRILDSLHGHNRLPQDYPRSVDQLAMDRTLNYAMQQHLAAGSQQLLCLQIEDWLEMTQPVNVPGTSNEYPNWRRKLSTELEQWTCNEAITTLLQSLTQLRTAG</sequence>
<evidence type="ECO:0000313" key="13">
    <source>
        <dbReference type="Proteomes" id="UP000659697"/>
    </source>
</evidence>
<dbReference type="InterPro" id="IPR017853">
    <property type="entry name" value="GH"/>
</dbReference>
<evidence type="ECO:0000259" key="11">
    <source>
        <dbReference type="Pfam" id="PF21226"/>
    </source>
</evidence>
<protein>
    <recommendedName>
        <fullName evidence="4 10">4-alpha-glucanotransferase</fullName>
        <ecNumber evidence="3 10">2.4.1.25</ecNumber>
    </recommendedName>
    <alternativeName>
        <fullName evidence="8 10">Amylomaltase</fullName>
    </alternativeName>
    <alternativeName>
        <fullName evidence="9 10">Disproportionating enzyme</fullName>
    </alternativeName>
</protein>
<dbReference type="SUPFAM" id="SSF51445">
    <property type="entry name" value="(Trans)glycosidases"/>
    <property type="match status" value="1"/>
</dbReference>
<evidence type="ECO:0000256" key="7">
    <source>
        <dbReference type="ARBA" id="ARBA00023277"/>
    </source>
</evidence>
<dbReference type="InterPro" id="IPR048458">
    <property type="entry name" value="MalQ_N"/>
</dbReference>
<evidence type="ECO:0000256" key="1">
    <source>
        <dbReference type="ARBA" id="ARBA00000439"/>
    </source>
</evidence>